<dbReference type="InterPro" id="IPR027329">
    <property type="entry name" value="TPX2_C"/>
</dbReference>
<dbReference type="InterPro" id="IPR044216">
    <property type="entry name" value="WDL7"/>
</dbReference>
<reference evidence="8 9" key="1">
    <citation type="journal article" date="2018" name="Nat. Genet.">
        <title>The Rosa genome provides new insights in the design of modern roses.</title>
        <authorList>
            <person name="Bendahmane M."/>
        </authorList>
    </citation>
    <scope>NUCLEOTIDE SEQUENCE [LARGE SCALE GENOMIC DNA]</scope>
    <source>
        <strain evidence="9">cv. Old Blush</strain>
    </source>
</reference>
<keyword evidence="9" id="KW-1185">Reference proteome</keyword>
<keyword evidence="5" id="KW-0206">Cytoskeleton</keyword>
<evidence type="ECO:0000256" key="4">
    <source>
        <dbReference type="ARBA" id="ARBA00022701"/>
    </source>
</evidence>
<dbReference type="AlphaFoldDB" id="A0A2P6R0U2"/>
<dbReference type="Proteomes" id="UP000238479">
    <property type="component" value="Chromosome 4"/>
</dbReference>
<dbReference type="OMA" id="HSKIMAT"/>
<dbReference type="STRING" id="74649.A0A2P6R0U2"/>
<dbReference type="Pfam" id="PF06886">
    <property type="entry name" value="TPX2"/>
    <property type="match status" value="1"/>
</dbReference>
<proteinExistence type="inferred from homology"/>
<dbReference type="PANTHER" id="PTHR47067">
    <property type="entry name" value="TPX2 (TARGETING PROTEIN FOR XKLP2) PROTEIN FAMILY-RELATED"/>
    <property type="match status" value="1"/>
</dbReference>
<dbReference type="EMBL" id="PDCK01000042">
    <property type="protein sequence ID" value="PRQ40057.1"/>
    <property type="molecule type" value="Genomic_DNA"/>
</dbReference>
<feature type="compositionally biased region" description="Polar residues" evidence="6">
    <location>
        <begin position="494"/>
        <end position="509"/>
    </location>
</feature>
<evidence type="ECO:0000259" key="7">
    <source>
        <dbReference type="Pfam" id="PF06886"/>
    </source>
</evidence>
<protein>
    <recommendedName>
        <fullName evidence="7">TPX2 C-terminal domain-containing protein</fullName>
    </recommendedName>
</protein>
<feature type="domain" description="TPX2 C-terminal" evidence="7">
    <location>
        <begin position="419"/>
        <end position="484"/>
    </location>
</feature>
<feature type="compositionally biased region" description="Basic and acidic residues" evidence="6">
    <location>
        <begin position="438"/>
        <end position="447"/>
    </location>
</feature>
<evidence type="ECO:0000256" key="3">
    <source>
        <dbReference type="ARBA" id="ARBA00022490"/>
    </source>
</evidence>
<evidence type="ECO:0000256" key="2">
    <source>
        <dbReference type="ARBA" id="ARBA00005885"/>
    </source>
</evidence>
<evidence type="ECO:0000256" key="6">
    <source>
        <dbReference type="SAM" id="MobiDB-lite"/>
    </source>
</evidence>
<sequence length="557" mass="61004">MGDSSCLMRSFSGPSERSGDVKEGGLLRCLGESVSFGRYASEPLDWEKWSTFSHNRYLEEVEKFSKPGSVAQKKAYFEAHYKKKAAEKAAALAEVANTCDSKEPESVSMHKSCQSSSVNMELANGESLMVEENIVPSTEVVYSAVVNDHNPDVEGTQLENAKVDGAEAVIQESVTVEDAIQVEVENSMQDEMDTSIQVQMESSTRVEISNQFENDQKEIVNGATQEEKMPDKEAASEENLASTSKKRSVNSSPSRLSTQCRASKIQSFPAKQLAGVPTGKKNNATPKSKNSEADLVDKRRSTKKSLHMSINFSSHAGETSKRTSPFLEKIKNLRVDATALNVPVKNSASLQTATRASVNGVLKQSSVNPWSKDRRAKTVLNKSVTGSVAADGVCKSPSKDQSLAANGSKPRGPIKSCPFSLRSEERAAKRKEFFQRLEEKKNGETESKQLPMRSNKEKAVNDVKKLRQSTGLKAKDLSSGSQLLNNKVKKVPPTRSQSQKLERQSTTSKVLDPSTRPLVNSHSSKHVTQKYNPRTSQSVTSLPKKNAHENSSPNIQS</sequence>
<gene>
    <name evidence="8" type="ORF">RchiOBHm_Chr4g0431931</name>
</gene>
<feature type="compositionally biased region" description="Basic and acidic residues" evidence="6">
    <location>
        <begin position="454"/>
        <end position="465"/>
    </location>
</feature>
<feature type="compositionally biased region" description="Basic and acidic residues" evidence="6">
    <location>
        <begin position="289"/>
        <end position="299"/>
    </location>
</feature>
<keyword evidence="3" id="KW-0963">Cytoplasm</keyword>
<evidence type="ECO:0000313" key="8">
    <source>
        <dbReference type="EMBL" id="PRQ40057.1"/>
    </source>
</evidence>
<keyword evidence="4" id="KW-0493">Microtubule</keyword>
<feature type="region of interest" description="Disordered" evidence="6">
    <location>
        <begin position="211"/>
        <end position="324"/>
    </location>
</feature>
<dbReference type="PANTHER" id="PTHR47067:SF16">
    <property type="entry name" value="TPX2 (TARGETING PROTEIN FOR XKLP2) PROTEIN FAMILY"/>
    <property type="match status" value="1"/>
</dbReference>
<feature type="compositionally biased region" description="Polar residues" evidence="6">
    <location>
        <begin position="529"/>
        <end position="557"/>
    </location>
</feature>
<comment type="similarity">
    <text evidence="2">Belongs to the TPX2 family.</text>
</comment>
<feature type="compositionally biased region" description="Basic and acidic residues" evidence="6">
    <location>
        <begin position="225"/>
        <end position="235"/>
    </location>
</feature>
<evidence type="ECO:0000256" key="1">
    <source>
        <dbReference type="ARBA" id="ARBA00004245"/>
    </source>
</evidence>
<dbReference type="GO" id="GO:0005874">
    <property type="term" value="C:microtubule"/>
    <property type="evidence" value="ECO:0007669"/>
    <property type="project" value="UniProtKB-KW"/>
</dbReference>
<accession>A0A2P6R0U2</accession>
<feature type="compositionally biased region" description="Polar residues" evidence="6">
    <location>
        <begin position="308"/>
        <end position="317"/>
    </location>
</feature>
<comment type="caution">
    <text evidence="8">The sequence shown here is derived from an EMBL/GenBank/DDBJ whole genome shotgun (WGS) entry which is preliminary data.</text>
</comment>
<comment type="subcellular location">
    <subcellularLocation>
        <location evidence="1">Cytoplasm</location>
        <location evidence="1">Cytoskeleton</location>
    </subcellularLocation>
</comment>
<feature type="region of interest" description="Disordered" evidence="6">
    <location>
        <begin position="1"/>
        <end position="22"/>
    </location>
</feature>
<dbReference type="Gramene" id="PRQ40057">
    <property type="protein sequence ID" value="PRQ40057"/>
    <property type="gene ID" value="RchiOBHm_Chr4g0431931"/>
</dbReference>
<evidence type="ECO:0000313" key="9">
    <source>
        <dbReference type="Proteomes" id="UP000238479"/>
    </source>
</evidence>
<feature type="region of interest" description="Disordered" evidence="6">
    <location>
        <begin position="390"/>
        <end position="422"/>
    </location>
</feature>
<evidence type="ECO:0000256" key="5">
    <source>
        <dbReference type="ARBA" id="ARBA00023212"/>
    </source>
</evidence>
<feature type="compositionally biased region" description="Polar residues" evidence="6">
    <location>
        <begin position="239"/>
        <end position="266"/>
    </location>
</feature>
<name>A0A2P6R0U2_ROSCH</name>
<feature type="region of interest" description="Disordered" evidence="6">
    <location>
        <begin position="438"/>
        <end position="557"/>
    </location>
</feature>
<organism evidence="8 9">
    <name type="scientific">Rosa chinensis</name>
    <name type="common">China rose</name>
    <dbReference type="NCBI Taxonomy" id="74649"/>
    <lineage>
        <taxon>Eukaryota</taxon>
        <taxon>Viridiplantae</taxon>
        <taxon>Streptophyta</taxon>
        <taxon>Embryophyta</taxon>
        <taxon>Tracheophyta</taxon>
        <taxon>Spermatophyta</taxon>
        <taxon>Magnoliopsida</taxon>
        <taxon>eudicotyledons</taxon>
        <taxon>Gunneridae</taxon>
        <taxon>Pentapetalae</taxon>
        <taxon>rosids</taxon>
        <taxon>fabids</taxon>
        <taxon>Rosales</taxon>
        <taxon>Rosaceae</taxon>
        <taxon>Rosoideae</taxon>
        <taxon>Rosoideae incertae sedis</taxon>
        <taxon>Rosa</taxon>
    </lineage>
</organism>